<dbReference type="SMART" id="SM00028">
    <property type="entry name" value="TPR"/>
    <property type="match status" value="6"/>
</dbReference>
<keyword evidence="4" id="KW-0472">Membrane</keyword>
<dbReference type="Pfam" id="PF12895">
    <property type="entry name" value="ANAPC3"/>
    <property type="match status" value="1"/>
</dbReference>
<dbReference type="PANTHER" id="PTHR44943">
    <property type="entry name" value="CELLULOSE SYNTHASE OPERON PROTEIN C"/>
    <property type="match status" value="1"/>
</dbReference>
<dbReference type="RefSeq" id="WP_155174673.1">
    <property type="nucleotide sequence ID" value="NZ_BAAAFL010000024.1"/>
</dbReference>
<dbReference type="EMBL" id="SMLW01000638">
    <property type="protein sequence ID" value="MTI27676.1"/>
    <property type="molecule type" value="Genomic_DNA"/>
</dbReference>
<evidence type="ECO:0000256" key="2">
    <source>
        <dbReference type="ARBA" id="ARBA00022803"/>
    </source>
</evidence>
<evidence type="ECO:0000313" key="5">
    <source>
        <dbReference type="EMBL" id="MTI27676.1"/>
    </source>
</evidence>
<keyword evidence="4" id="KW-0812">Transmembrane</keyword>
<feature type="transmembrane region" description="Helical" evidence="4">
    <location>
        <begin position="364"/>
        <end position="383"/>
    </location>
</feature>
<name>A0ABW9RUE5_9BACT</name>
<evidence type="ECO:0000256" key="3">
    <source>
        <dbReference type="PROSITE-ProRule" id="PRU00339"/>
    </source>
</evidence>
<evidence type="ECO:0000256" key="1">
    <source>
        <dbReference type="ARBA" id="ARBA00022737"/>
    </source>
</evidence>
<dbReference type="Gene3D" id="1.25.40.10">
    <property type="entry name" value="Tetratricopeptide repeat domain"/>
    <property type="match status" value="2"/>
</dbReference>
<reference evidence="5 6" key="1">
    <citation type="submission" date="2019-02" db="EMBL/GenBank/DDBJ databases">
        <authorList>
            <person name="Goldberg S.R."/>
            <person name="Haltli B.A."/>
            <person name="Correa H."/>
            <person name="Russell K.G."/>
        </authorList>
    </citation>
    <scope>NUCLEOTIDE SEQUENCE [LARGE SCALE GENOMIC DNA]</scope>
    <source>
        <strain evidence="5 6">JCM 16186</strain>
    </source>
</reference>
<keyword evidence="2 3" id="KW-0802">TPR repeat</keyword>
<sequence length="417" mass="47050">MTDNLINRAELLMEQQRYSEAEKILRDVLATNPTDIQVLALLSEVSLQLNKYDEAYMLINSAIGVSPDIGHLFYIKARITIHQDKYDEAEENISRALELDPADADFYALWASIKLTRKQFEKALELANKALELDAQNLLGLNIRSTALLKLNKKDESYKTIEGALKEDPNNAYTHANYGWGLLEKGDHKKALEHFRESLKNDPNFSYAQAGMVEALKANNLFYRLFLKYAFWIGNLTAKYQWGVIIGFYLGVKVLKSVAQNNQALQPFLTPLVILLSLIAFSTWVISPLSNLFLRLNPYGKHLLDKKEIVSSNFVGASLLVFLIGVLFYFIASDDKFLTVAFFGFAMMLPLGTMFNATKVKHALIIYTAAMALIGAGAVYITFTTGEIFNMLTPIFVIGFIGFQWAANFFLIRENNV</sequence>
<proteinExistence type="predicted"/>
<feature type="transmembrane region" description="Helical" evidence="4">
    <location>
        <begin position="337"/>
        <end position="357"/>
    </location>
</feature>
<keyword evidence="1" id="KW-0677">Repeat</keyword>
<feature type="transmembrane region" description="Helical" evidence="4">
    <location>
        <begin position="272"/>
        <end position="294"/>
    </location>
</feature>
<comment type="caution">
    <text evidence="5">The sequence shown here is derived from an EMBL/GenBank/DDBJ whole genome shotgun (WGS) entry which is preliminary data.</text>
</comment>
<protein>
    <submittedName>
        <fullName evidence="5">Tetratricopeptide repeat protein</fullName>
    </submittedName>
</protein>
<keyword evidence="6" id="KW-1185">Reference proteome</keyword>
<dbReference type="InterPro" id="IPR051685">
    <property type="entry name" value="Ycf3/AcsC/BcsC/TPR_MFPF"/>
</dbReference>
<dbReference type="InterPro" id="IPR019734">
    <property type="entry name" value="TPR_rpt"/>
</dbReference>
<dbReference type="Proteomes" id="UP000798808">
    <property type="component" value="Unassembled WGS sequence"/>
</dbReference>
<evidence type="ECO:0000256" key="4">
    <source>
        <dbReference type="SAM" id="Phobius"/>
    </source>
</evidence>
<evidence type="ECO:0000313" key="6">
    <source>
        <dbReference type="Proteomes" id="UP000798808"/>
    </source>
</evidence>
<accession>A0ABW9RUE5</accession>
<feature type="transmembrane region" description="Helical" evidence="4">
    <location>
        <begin position="389"/>
        <end position="412"/>
    </location>
</feature>
<dbReference type="InterPro" id="IPR011990">
    <property type="entry name" value="TPR-like_helical_dom_sf"/>
</dbReference>
<dbReference type="Pfam" id="PF07719">
    <property type="entry name" value="TPR_2"/>
    <property type="match status" value="1"/>
</dbReference>
<feature type="repeat" description="TPR" evidence="3">
    <location>
        <begin position="172"/>
        <end position="205"/>
    </location>
</feature>
<feature type="repeat" description="TPR" evidence="3">
    <location>
        <begin position="70"/>
        <end position="103"/>
    </location>
</feature>
<keyword evidence="4" id="KW-1133">Transmembrane helix</keyword>
<dbReference type="SUPFAM" id="SSF48452">
    <property type="entry name" value="TPR-like"/>
    <property type="match status" value="1"/>
</dbReference>
<organism evidence="5 6">
    <name type="scientific">Fulvivirga kasyanovii</name>
    <dbReference type="NCBI Taxonomy" id="396812"/>
    <lineage>
        <taxon>Bacteria</taxon>
        <taxon>Pseudomonadati</taxon>
        <taxon>Bacteroidota</taxon>
        <taxon>Cytophagia</taxon>
        <taxon>Cytophagales</taxon>
        <taxon>Fulvivirgaceae</taxon>
        <taxon>Fulvivirga</taxon>
    </lineage>
</organism>
<feature type="transmembrane region" description="Helical" evidence="4">
    <location>
        <begin position="229"/>
        <end position="252"/>
    </location>
</feature>
<dbReference type="PANTHER" id="PTHR44943:SF8">
    <property type="entry name" value="TPR REPEAT-CONTAINING PROTEIN MJ0263"/>
    <property type="match status" value="1"/>
</dbReference>
<gene>
    <name evidence="5" type="ORF">E1163_22150</name>
</gene>
<feature type="transmembrane region" description="Helical" evidence="4">
    <location>
        <begin position="314"/>
        <end position="331"/>
    </location>
</feature>
<dbReference type="InterPro" id="IPR013105">
    <property type="entry name" value="TPR_2"/>
</dbReference>
<dbReference type="PROSITE" id="PS50005">
    <property type="entry name" value="TPR"/>
    <property type="match status" value="3"/>
</dbReference>
<feature type="repeat" description="TPR" evidence="3">
    <location>
        <begin position="104"/>
        <end position="137"/>
    </location>
</feature>